<evidence type="ECO:0000313" key="3">
    <source>
        <dbReference type="Proteomes" id="UP001208570"/>
    </source>
</evidence>
<evidence type="ECO:0000256" key="1">
    <source>
        <dbReference type="SAM" id="MobiDB-lite"/>
    </source>
</evidence>
<feature type="region of interest" description="Disordered" evidence="1">
    <location>
        <begin position="1"/>
        <end position="244"/>
    </location>
</feature>
<feature type="compositionally biased region" description="Basic and acidic residues" evidence="1">
    <location>
        <begin position="88"/>
        <end position="100"/>
    </location>
</feature>
<feature type="compositionally biased region" description="Polar residues" evidence="1">
    <location>
        <begin position="176"/>
        <end position="202"/>
    </location>
</feature>
<feature type="compositionally biased region" description="Basic and acidic residues" evidence="1">
    <location>
        <begin position="146"/>
        <end position="164"/>
    </location>
</feature>
<feature type="compositionally biased region" description="Basic and acidic residues" evidence="1">
    <location>
        <begin position="307"/>
        <end position="336"/>
    </location>
</feature>
<feature type="compositionally biased region" description="Basic and acidic residues" evidence="1">
    <location>
        <begin position="56"/>
        <end position="68"/>
    </location>
</feature>
<sequence>MATTPGRPVDPTTHPRTRPEATEYALRNRGTSDWFRHDGKNVEEPSPPPMRLSTKNAEEIAEKNKGEPDQWFQHNPSNEPDTPPMPRVHTEEAKASHEKIQGTNEMWMKHDDNQEYYSPRGKQRLPEYGPSITFKEKFAKQNTMEWYRHDEGPQPKTSDEEPKKSKTPNKKPQPPSGTWFSHEPQNGESVEQSRPQTRTSHNVDAENYLARNQQGSAANWFGHDTSKPELMGASSPRVSSKEGGDIAKRLGRESENWFSYEANKDYSDPRPVKKGSAASQSMVEKSWGGQMAQTMKMESEMAQSPEARVRPEAKEIAEKNQKGLMDKYLQENRDYSSPRPGPRIKPEATENADKNKGAMGDCLQGYPNPPMKKDGPRIKAEGKEIAERDKGTMAKVMTGEQPSSPQNAGGRAVKSEAQQYADRNKGTLGLLMADYDNMTVSNRPNPRLQNAAARENAARNQGVSNLIM</sequence>
<feature type="compositionally biased region" description="Basic and acidic residues" evidence="1">
    <location>
        <begin position="371"/>
        <end position="392"/>
    </location>
</feature>
<organism evidence="2 3">
    <name type="scientific">Paralvinella palmiformis</name>
    <dbReference type="NCBI Taxonomy" id="53620"/>
    <lineage>
        <taxon>Eukaryota</taxon>
        <taxon>Metazoa</taxon>
        <taxon>Spiralia</taxon>
        <taxon>Lophotrochozoa</taxon>
        <taxon>Annelida</taxon>
        <taxon>Polychaeta</taxon>
        <taxon>Sedentaria</taxon>
        <taxon>Canalipalpata</taxon>
        <taxon>Terebellida</taxon>
        <taxon>Terebelliformia</taxon>
        <taxon>Alvinellidae</taxon>
        <taxon>Paralvinella</taxon>
    </lineage>
</organism>
<comment type="caution">
    <text evidence="2">The sequence shown here is derived from an EMBL/GenBank/DDBJ whole genome shotgun (WGS) entry which is preliminary data.</text>
</comment>
<feature type="compositionally biased region" description="Basic and acidic residues" evidence="1">
    <location>
        <begin position="34"/>
        <end position="43"/>
    </location>
</feature>
<feature type="region of interest" description="Disordered" evidence="1">
    <location>
        <begin position="263"/>
        <end position="421"/>
    </location>
</feature>
<proteinExistence type="predicted"/>
<protein>
    <submittedName>
        <fullName evidence="2">Uncharacterized protein</fullName>
    </submittedName>
</protein>
<dbReference type="AlphaFoldDB" id="A0AAD9J1R8"/>
<reference evidence="2" key="1">
    <citation type="journal article" date="2023" name="Mol. Biol. Evol.">
        <title>Third-Generation Sequencing Reveals the Adaptive Role of the Epigenome in Three Deep-Sea Polychaetes.</title>
        <authorList>
            <person name="Perez M."/>
            <person name="Aroh O."/>
            <person name="Sun Y."/>
            <person name="Lan Y."/>
            <person name="Juniper S.K."/>
            <person name="Young C.R."/>
            <person name="Angers B."/>
            <person name="Qian P.Y."/>
        </authorList>
    </citation>
    <scope>NUCLEOTIDE SEQUENCE</scope>
    <source>
        <strain evidence="2">P08H-3</strain>
    </source>
</reference>
<dbReference type="Proteomes" id="UP001208570">
    <property type="component" value="Unassembled WGS sequence"/>
</dbReference>
<feature type="compositionally biased region" description="Basic and acidic residues" evidence="1">
    <location>
        <begin position="344"/>
        <end position="356"/>
    </location>
</feature>
<name>A0AAD9J1R8_9ANNE</name>
<dbReference type="EMBL" id="JAODUP010000703">
    <property type="protein sequence ID" value="KAK2145096.1"/>
    <property type="molecule type" value="Genomic_DNA"/>
</dbReference>
<gene>
    <name evidence="2" type="ORF">LSH36_703g01082</name>
</gene>
<accession>A0AAD9J1R8</accession>
<evidence type="ECO:0000313" key="2">
    <source>
        <dbReference type="EMBL" id="KAK2145096.1"/>
    </source>
</evidence>
<keyword evidence="3" id="KW-1185">Reference proteome</keyword>